<name>A0AAJ2U152_ALKPS</name>
<sequence>MNLLKKLLFLTCFLVIAACSSNAGTSTITVEEDEFEYAEEFENEVNEAIKEIDVEEPHTDEDPDNLQVTNVDASESTSTDQNEGNSTSWLKLAEQGLIPSAELPIGTPIDEVTSQLGDPDEIVDMTGGADTYLFGDLGYAVPIIGDQIVSSLILRKHSSEQSVEELLEELGQPDDSFTDSYYDVAEMYFYSAGKNELRIEVHSEEIYLVILSEADPAEASYRGEDQGAEPETTSQSDQWNGTWNVMTEGVNGTLVITDEDANGFNFNIHVTTTHVGGLKGYATKQGDTAVQVTDEFGCQMTFKREGNVITAIEGDQCWQWSGAGIDLNHQFKRD</sequence>
<gene>
    <name evidence="3" type="ORF">RYX45_13880</name>
</gene>
<evidence type="ECO:0000313" key="4">
    <source>
        <dbReference type="Proteomes" id="UP001285636"/>
    </source>
</evidence>
<feature type="chain" id="PRO_5042475315" evidence="2">
    <location>
        <begin position="24"/>
        <end position="334"/>
    </location>
</feature>
<feature type="region of interest" description="Disordered" evidence="1">
    <location>
        <begin position="219"/>
        <end position="239"/>
    </location>
</feature>
<dbReference type="Proteomes" id="UP001285636">
    <property type="component" value="Unassembled WGS sequence"/>
</dbReference>
<comment type="caution">
    <text evidence="3">The sequence shown here is derived from an EMBL/GenBank/DDBJ whole genome shotgun (WGS) entry which is preliminary data.</text>
</comment>
<evidence type="ECO:0000256" key="2">
    <source>
        <dbReference type="SAM" id="SignalP"/>
    </source>
</evidence>
<evidence type="ECO:0000256" key="1">
    <source>
        <dbReference type="SAM" id="MobiDB-lite"/>
    </source>
</evidence>
<protein>
    <submittedName>
        <fullName evidence="3">DUF4309 domain-containing protein</fullName>
    </submittedName>
</protein>
<evidence type="ECO:0000313" key="3">
    <source>
        <dbReference type="EMBL" id="MDV2886274.1"/>
    </source>
</evidence>
<dbReference type="PROSITE" id="PS51257">
    <property type="entry name" value="PROKAR_LIPOPROTEIN"/>
    <property type="match status" value="1"/>
</dbReference>
<organism evidence="3 4">
    <name type="scientific">Alkalihalophilus pseudofirmus</name>
    <name type="common">Bacillus pseudofirmus</name>
    <dbReference type="NCBI Taxonomy" id="79885"/>
    <lineage>
        <taxon>Bacteria</taxon>
        <taxon>Bacillati</taxon>
        <taxon>Bacillota</taxon>
        <taxon>Bacilli</taxon>
        <taxon>Bacillales</taxon>
        <taxon>Bacillaceae</taxon>
        <taxon>Alkalihalophilus</taxon>
    </lineage>
</organism>
<feature type="compositionally biased region" description="Polar residues" evidence="1">
    <location>
        <begin position="66"/>
        <end position="86"/>
    </location>
</feature>
<dbReference type="RefSeq" id="WP_323467072.1">
    <property type="nucleotide sequence ID" value="NZ_CP144224.1"/>
</dbReference>
<feature type="region of interest" description="Disordered" evidence="1">
    <location>
        <begin position="55"/>
        <end position="86"/>
    </location>
</feature>
<dbReference type="EMBL" id="JAWJAY010000003">
    <property type="protein sequence ID" value="MDV2886274.1"/>
    <property type="molecule type" value="Genomic_DNA"/>
</dbReference>
<reference evidence="3" key="1">
    <citation type="submission" date="2023-10" db="EMBL/GenBank/DDBJ databases">
        <title>Screening of Alkalihalophilus pseudofirmusBZ-TG-HK211 and Its Alleviation of Salt Stress on Rapeseed Growth.</title>
        <authorList>
            <person name="Zhao B."/>
            <person name="Guo T."/>
        </authorList>
    </citation>
    <scope>NUCLEOTIDE SEQUENCE</scope>
    <source>
        <strain evidence="3">BZ-TG-HK211</strain>
    </source>
</reference>
<dbReference type="Pfam" id="PF14172">
    <property type="entry name" value="DUF4309"/>
    <property type="match status" value="1"/>
</dbReference>
<dbReference type="AlphaFoldDB" id="A0AAJ2U152"/>
<dbReference type="InterPro" id="IPR025453">
    <property type="entry name" value="DUF4309"/>
</dbReference>
<proteinExistence type="predicted"/>
<accession>A0AAJ2U152</accession>
<keyword evidence="2" id="KW-0732">Signal</keyword>
<feature type="signal peptide" evidence="2">
    <location>
        <begin position="1"/>
        <end position="23"/>
    </location>
</feature>